<evidence type="ECO:0000313" key="4">
    <source>
        <dbReference type="Proteomes" id="UP000280008"/>
    </source>
</evidence>
<evidence type="ECO:0000259" key="2">
    <source>
        <dbReference type="Pfam" id="PF07510"/>
    </source>
</evidence>
<gene>
    <name evidence="3" type="ORF">C8E83_1472</name>
</gene>
<keyword evidence="4" id="KW-1185">Reference proteome</keyword>
<dbReference type="PANTHER" id="PTHR24094">
    <property type="entry name" value="SECRETED PROTEIN"/>
    <property type="match status" value="1"/>
</dbReference>
<evidence type="ECO:0000256" key="1">
    <source>
        <dbReference type="SAM" id="MobiDB-lite"/>
    </source>
</evidence>
<comment type="caution">
    <text evidence="3">The sequence shown here is derived from an EMBL/GenBank/DDBJ whole genome shotgun (WGS) entry which is preliminary data.</text>
</comment>
<sequence>MSRDGAGAAAENGRVILRVQALRSPGRRVLAAAVVCALLGAGGGCAAQGPGTGEGGASGGGAGAGSPAPAPSLTSYPAGLPSAETGAAARAQLAALPVKPLAPRAGYDRKRDFGEAWADVDRNGCDTRNDILARDLVDVVRARNCKVESGVLSSPFSGTTIRFTKGDLTSPDVQIDHVVALADAWRTGAQALSKRQRLLLANDPVELLAVDAASNDDKGSQDAAHWLPRNVAFRCTYATLQVEVKAKYRLWVTTAEGAALRRVLAGCP</sequence>
<dbReference type="Proteomes" id="UP000280008">
    <property type="component" value="Unassembled WGS sequence"/>
</dbReference>
<feature type="domain" description="GmrSD restriction endonucleases C-terminal" evidence="2">
    <location>
        <begin position="163"/>
        <end position="262"/>
    </location>
</feature>
<evidence type="ECO:0000313" key="3">
    <source>
        <dbReference type="EMBL" id="RKR74361.1"/>
    </source>
</evidence>
<dbReference type="EMBL" id="RBKS01000001">
    <property type="protein sequence ID" value="RKR74361.1"/>
    <property type="molecule type" value="Genomic_DNA"/>
</dbReference>
<name>A0A495IGA1_9MICO</name>
<protein>
    <submittedName>
        <fullName evidence="3">Uncharacterized protein DUF1524</fullName>
    </submittedName>
</protein>
<dbReference type="Pfam" id="PF07510">
    <property type="entry name" value="GmrSD_C"/>
    <property type="match status" value="1"/>
</dbReference>
<proteinExistence type="predicted"/>
<feature type="compositionally biased region" description="Gly residues" evidence="1">
    <location>
        <begin position="54"/>
        <end position="64"/>
    </location>
</feature>
<reference evidence="3 4" key="1">
    <citation type="submission" date="2018-10" db="EMBL/GenBank/DDBJ databases">
        <title>Sequencing the genomes of 1000 actinobacteria strains.</title>
        <authorList>
            <person name="Klenk H.-P."/>
        </authorList>
    </citation>
    <scope>NUCLEOTIDE SEQUENCE [LARGE SCALE GENOMIC DNA]</scope>
    <source>
        <strain evidence="3 4">DSM 17894</strain>
    </source>
</reference>
<dbReference type="InterPro" id="IPR011089">
    <property type="entry name" value="GmrSD_C"/>
</dbReference>
<dbReference type="AlphaFoldDB" id="A0A495IGA1"/>
<organism evidence="3 4">
    <name type="scientific">Frondihabitans australicus</name>
    <dbReference type="NCBI Taxonomy" id="386892"/>
    <lineage>
        <taxon>Bacteria</taxon>
        <taxon>Bacillati</taxon>
        <taxon>Actinomycetota</taxon>
        <taxon>Actinomycetes</taxon>
        <taxon>Micrococcales</taxon>
        <taxon>Microbacteriaceae</taxon>
        <taxon>Frondihabitans</taxon>
    </lineage>
</organism>
<dbReference type="PANTHER" id="PTHR24094:SF15">
    <property type="entry name" value="AMP-DEPENDENT SYNTHETASE_LIGASE DOMAIN-CONTAINING PROTEIN-RELATED"/>
    <property type="match status" value="1"/>
</dbReference>
<accession>A0A495IGA1</accession>
<feature type="compositionally biased region" description="Low complexity" evidence="1">
    <location>
        <begin position="65"/>
        <end position="75"/>
    </location>
</feature>
<feature type="region of interest" description="Disordered" evidence="1">
    <location>
        <begin position="54"/>
        <end position="81"/>
    </location>
</feature>